<protein>
    <submittedName>
        <fullName evidence="11">ABC transporter ATP-binding protein</fullName>
    </submittedName>
</protein>
<reference evidence="11" key="1">
    <citation type="journal article" date="2020" name="mSystems">
        <title>Genome- and Community-Level Interaction Insights into Carbon Utilization and Element Cycling Functions of Hydrothermarchaeota in Hydrothermal Sediment.</title>
        <authorList>
            <person name="Zhou Z."/>
            <person name="Liu Y."/>
            <person name="Xu W."/>
            <person name="Pan J."/>
            <person name="Luo Z.H."/>
            <person name="Li M."/>
        </authorList>
    </citation>
    <scope>NUCLEOTIDE SEQUENCE</scope>
    <source>
        <strain evidence="11">SpSt-1183</strain>
    </source>
</reference>
<dbReference type="GO" id="GO:0043190">
    <property type="term" value="C:ATP-binding cassette (ABC) transporter complex"/>
    <property type="evidence" value="ECO:0007669"/>
    <property type="project" value="TreeGrafter"/>
</dbReference>
<name>A0A831LLE4_9EURY</name>
<evidence type="ECO:0000313" key="11">
    <source>
        <dbReference type="EMBL" id="HDS63444.1"/>
    </source>
</evidence>
<evidence type="ECO:0000256" key="8">
    <source>
        <dbReference type="ARBA" id="ARBA00023136"/>
    </source>
</evidence>
<comment type="caution">
    <text evidence="11">The sequence shown here is derived from an EMBL/GenBank/DDBJ whole genome shotgun (WGS) entry which is preliminary data.</text>
</comment>
<accession>A0A831LLE4</accession>
<keyword evidence="4" id="KW-1003">Cell membrane</keyword>
<dbReference type="Gene3D" id="3.40.50.300">
    <property type="entry name" value="P-loop containing nucleotide triphosphate hydrolases"/>
    <property type="match status" value="2"/>
</dbReference>
<dbReference type="GO" id="GO:0016887">
    <property type="term" value="F:ATP hydrolysis activity"/>
    <property type="evidence" value="ECO:0007669"/>
    <property type="project" value="InterPro"/>
</dbReference>
<comment type="function">
    <text evidence="9">Probably part of an ABC transporter complex. Responsible for energy coupling to the transport system.</text>
</comment>
<keyword evidence="6 11" id="KW-0067">ATP-binding</keyword>
<evidence type="ECO:0000256" key="4">
    <source>
        <dbReference type="ARBA" id="ARBA00022475"/>
    </source>
</evidence>
<gene>
    <name evidence="11" type="ORF">ENN52_04865</name>
</gene>
<evidence type="ECO:0000256" key="1">
    <source>
        <dbReference type="ARBA" id="ARBA00004236"/>
    </source>
</evidence>
<evidence type="ECO:0000256" key="7">
    <source>
        <dbReference type="ARBA" id="ARBA00022967"/>
    </source>
</evidence>
<comment type="similarity">
    <text evidence="2">Belongs to the ABC transporter superfamily.</text>
</comment>
<keyword evidence="5" id="KW-0547">Nucleotide-binding</keyword>
<dbReference type="SMART" id="SM00382">
    <property type="entry name" value="AAA"/>
    <property type="match status" value="2"/>
</dbReference>
<dbReference type="InterPro" id="IPR015856">
    <property type="entry name" value="ABC_transpr_CbiO/EcfA_su"/>
</dbReference>
<dbReference type="InterPro" id="IPR003593">
    <property type="entry name" value="AAA+_ATPase"/>
</dbReference>
<dbReference type="Proteomes" id="UP000885648">
    <property type="component" value="Unassembled WGS sequence"/>
</dbReference>
<dbReference type="PROSITE" id="PS50893">
    <property type="entry name" value="ABC_TRANSPORTER_2"/>
    <property type="match status" value="2"/>
</dbReference>
<dbReference type="EMBL" id="DSBY01000201">
    <property type="protein sequence ID" value="HDS63444.1"/>
    <property type="molecule type" value="Genomic_DNA"/>
</dbReference>
<evidence type="ECO:0000256" key="6">
    <source>
        <dbReference type="ARBA" id="ARBA00022840"/>
    </source>
</evidence>
<dbReference type="InterPro" id="IPR003439">
    <property type="entry name" value="ABC_transporter-like_ATP-bd"/>
</dbReference>
<dbReference type="FunFam" id="3.40.50.300:FF:000224">
    <property type="entry name" value="Energy-coupling factor transporter ATP-binding protein EcfA"/>
    <property type="match status" value="2"/>
</dbReference>
<proteinExistence type="inferred from homology"/>
<keyword evidence="8" id="KW-0472">Membrane</keyword>
<comment type="subcellular location">
    <subcellularLocation>
        <location evidence="1">Cell membrane</location>
    </subcellularLocation>
</comment>
<evidence type="ECO:0000259" key="10">
    <source>
        <dbReference type="PROSITE" id="PS50893"/>
    </source>
</evidence>
<dbReference type="SUPFAM" id="SSF52540">
    <property type="entry name" value="P-loop containing nucleoside triphosphate hydrolases"/>
    <property type="match status" value="2"/>
</dbReference>
<evidence type="ECO:0000256" key="3">
    <source>
        <dbReference type="ARBA" id="ARBA00022448"/>
    </source>
</evidence>
<organism evidence="11">
    <name type="scientific">Methanofollis liminatans</name>
    <dbReference type="NCBI Taxonomy" id="2201"/>
    <lineage>
        <taxon>Archaea</taxon>
        <taxon>Methanobacteriati</taxon>
        <taxon>Methanobacteriota</taxon>
        <taxon>Stenosarchaea group</taxon>
        <taxon>Methanomicrobia</taxon>
        <taxon>Methanomicrobiales</taxon>
        <taxon>Methanomicrobiaceae</taxon>
        <taxon>Methanofollis</taxon>
    </lineage>
</organism>
<dbReference type="GO" id="GO:0042626">
    <property type="term" value="F:ATPase-coupled transmembrane transporter activity"/>
    <property type="evidence" value="ECO:0007669"/>
    <property type="project" value="TreeGrafter"/>
</dbReference>
<dbReference type="PANTHER" id="PTHR43553">
    <property type="entry name" value="HEAVY METAL TRANSPORTER"/>
    <property type="match status" value="1"/>
</dbReference>
<evidence type="ECO:0000256" key="5">
    <source>
        <dbReference type="ARBA" id="ARBA00022741"/>
    </source>
</evidence>
<evidence type="ECO:0000256" key="2">
    <source>
        <dbReference type="ARBA" id="ARBA00005417"/>
    </source>
</evidence>
<dbReference type="AlphaFoldDB" id="A0A831LLE4"/>
<dbReference type="NCBIfam" id="NF010167">
    <property type="entry name" value="PRK13648.1"/>
    <property type="match status" value="2"/>
</dbReference>
<keyword evidence="7" id="KW-1278">Translocase</keyword>
<feature type="domain" description="ABC transporter" evidence="10">
    <location>
        <begin position="2"/>
        <end position="242"/>
    </location>
</feature>
<keyword evidence="3" id="KW-0813">Transport</keyword>
<dbReference type="CDD" id="cd03225">
    <property type="entry name" value="ABC_cobalt_CbiO_domain1"/>
    <property type="match status" value="2"/>
</dbReference>
<dbReference type="Pfam" id="PF00005">
    <property type="entry name" value="ABC_tran"/>
    <property type="match status" value="2"/>
</dbReference>
<dbReference type="GO" id="GO:0005524">
    <property type="term" value="F:ATP binding"/>
    <property type="evidence" value="ECO:0007669"/>
    <property type="project" value="UniProtKB-KW"/>
</dbReference>
<dbReference type="InterPro" id="IPR027417">
    <property type="entry name" value="P-loop_NTPase"/>
</dbReference>
<sequence length="476" mass="52124">MIEIDHLSFTYRNAPRLSLRDLDFTIGEGEFVLLAGPSGCGKSTLCLALNGIVPHLVGGEMRGSVRINGKDTRDHPVHEIVADVGLVFQNPDNQLFSLTVEEDVAFGLENQGVLRSEMVERVDTALSVTGMGPCRQREISRLSGGQKQRTAIAGILAMKPGVLVFDEPTADLDPQGTKEVLATIRALNKEEGRTVVIVEHKVQDVLPYADRVICMEEGRITRDVEASSLTPEDLGWGYRPRNGRTSLPLRRETIRFSGVHYRYPDGTAALRGVDMTIGEGEFVAIVGENGSGKSTLAMQINGLLRPSAGGVTVLGVDTSAMKARAISPGVGFLFQNPNHQIFSDRVWREVALGLEGRSDEPLERDRRVREALAAGDLTGFEDRDPNTLSRGERQRLAAASILATDPAIYVLDEPTTGQDHEHIMQLMDFIESLNRSGRTIVLITHDHDLARAYADRIFVMEKGTVVRQIIRGESGP</sequence>
<feature type="domain" description="ABC transporter" evidence="10">
    <location>
        <begin position="254"/>
        <end position="474"/>
    </location>
</feature>
<dbReference type="InterPro" id="IPR050095">
    <property type="entry name" value="ECF_ABC_transporter_ATP-bd"/>
</dbReference>
<evidence type="ECO:0000256" key="9">
    <source>
        <dbReference type="ARBA" id="ARBA00025157"/>
    </source>
</evidence>